<organism evidence="1">
    <name type="scientific">Desulfovibrio sp. U5L</name>
    <dbReference type="NCBI Taxonomy" id="596152"/>
    <lineage>
        <taxon>Bacteria</taxon>
        <taxon>Pseudomonadati</taxon>
        <taxon>Thermodesulfobacteriota</taxon>
        <taxon>Desulfovibrionia</taxon>
        <taxon>Desulfovibrionales</taxon>
        <taxon>Desulfovibrionaceae</taxon>
        <taxon>Desulfovibrio</taxon>
    </lineage>
</organism>
<dbReference type="InterPro" id="IPR036102">
    <property type="entry name" value="OsmC/Ohrsf"/>
</dbReference>
<dbReference type="AlphaFoldDB" id="I2PX19"/>
<sequence length="136" mass="14555">MIVTAVPSSETAFTLTSDLHTAVSDQSPDFGGDGLGPMPSELLLWSVAACFGQAIRYVAARRRQPITDLSLEVSGVKDAKIFCFGEIVIRVSASSPQELLESIVNIAGRYCFVTNSLSTPIRVEVASVEPVQKIPL</sequence>
<name>I2PX19_9BACT</name>
<dbReference type="EMBL" id="JH600068">
    <property type="protein sequence ID" value="EIG52075.1"/>
    <property type="molecule type" value="Genomic_DNA"/>
</dbReference>
<dbReference type="Gene3D" id="3.30.300.20">
    <property type="match status" value="1"/>
</dbReference>
<protein>
    <submittedName>
        <fullName evidence="1">Putative redox protein, regulator of disulfide bond formation</fullName>
    </submittedName>
</protein>
<dbReference type="Pfam" id="PF02566">
    <property type="entry name" value="OsmC"/>
    <property type="match status" value="1"/>
</dbReference>
<dbReference type="eggNOG" id="COG1765">
    <property type="taxonomic scope" value="Bacteria"/>
</dbReference>
<evidence type="ECO:0000313" key="1">
    <source>
        <dbReference type="EMBL" id="EIG52075.1"/>
    </source>
</evidence>
<dbReference type="SUPFAM" id="SSF82784">
    <property type="entry name" value="OsmC-like"/>
    <property type="match status" value="1"/>
</dbReference>
<dbReference type="PANTHER" id="PTHR35368">
    <property type="entry name" value="HYDROPEROXIDE REDUCTASE"/>
    <property type="match status" value="1"/>
</dbReference>
<dbReference type="InterPro" id="IPR052924">
    <property type="entry name" value="OsmC/Ohr_hydroprdx_reductase"/>
</dbReference>
<reference evidence="1" key="1">
    <citation type="submission" date="2011-11" db="EMBL/GenBank/DDBJ databases">
        <title>Improved High-Quality Draft sequence of Desulfovibrio sp. U5L.</title>
        <authorList>
            <consortium name="US DOE Joint Genome Institute"/>
            <person name="Lucas S."/>
            <person name="Han J."/>
            <person name="Lapidus A."/>
            <person name="Cheng J.-F."/>
            <person name="Goodwin L."/>
            <person name="Pitluck S."/>
            <person name="Peters L."/>
            <person name="Ovchinnikova G."/>
            <person name="Held B."/>
            <person name="Detter J.C."/>
            <person name="Han C."/>
            <person name="Tapia R."/>
            <person name="Land M."/>
            <person name="Hauser L."/>
            <person name="Kyrpides N."/>
            <person name="Ivanova N."/>
            <person name="Pagani I."/>
            <person name="Gabster J."/>
            <person name="Walker C."/>
            <person name="Stolyar S."/>
            <person name="Stahl D."/>
            <person name="Arkin A."/>
            <person name="Dehal P."/>
            <person name="Hazen T."/>
            <person name="Woyke T."/>
        </authorList>
    </citation>
    <scope>NUCLEOTIDE SEQUENCE [LARGE SCALE GENOMIC DNA]</scope>
    <source>
        <strain evidence="1">U5L</strain>
    </source>
</reference>
<accession>I2PX19</accession>
<gene>
    <name evidence="1" type="ORF">DesU5LDRAFT_0363</name>
</gene>
<proteinExistence type="predicted"/>
<dbReference type="PANTHER" id="PTHR35368:SF1">
    <property type="entry name" value="HYDROPEROXIDE REDUCTASE"/>
    <property type="match status" value="1"/>
</dbReference>
<dbReference type="InterPro" id="IPR003718">
    <property type="entry name" value="OsmC/Ohr_fam"/>
</dbReference>
<dbReference type="HOGENOM" id="CLU_1737627_0_0_7"/>
<dbReference type="InterPro" id="IPR015946">
    <property type="entry name" value="KH_dom-like_a/b"/>
</dbReference>
<dbReference type="STRING" id="596152.DesU5LDRAFT_0363"/>
<dbReference type="OrthoDB" id="9804010at2"/>